<dbReference type="GO" id="GO:0022857">
    <property type="term" value="F:transmembrane transporter activity"/>
    <property type="evidence" value="ECO:0007669"/>
    <property type="project" value="InterPro"/>
</dbReference>
<feature type="transmembrane region" description="Helical" evidence="7">
    <location>
        <begin position="253"/>
        <end position="273"/>
    </location>
</feature>
<feature type="transmembrane region" description="Helical" evidence="7">
    <location>
        <begin position="293"/>
        <end position="311"/>
    </location>
</feature>
<accession>A0A4R1NK05</accession>
<name>A0A4R1NK05_9GAMM</name>
<evidence type="ECO:0000256" key="3">
    <source>
        <dbReference type="ARBA" id="ARBA00022475"/>
    </source>
</evidence>
<dbReference type="PROSITE" id="PS00216">
    <property type="entry name" value="SUGAR_TRANSPORT_1"/>
    <property type="match status" value="1"/>
</dbReference>
<dbReference type="Proteomes" id="UP000294555">
    <property type="component" value="Unassembled WGS sequence"/>
</dbReference>
<feature type="transmembrane region" description="Helical" evidence="7">
    <location>
        <begin position="165"/>
        <end position="187"/>
    </location>
</feature>
<dbReference type="OrthoDB" id="3690818at2"/>
<comment type="subcellular location">
    <subcellularLocation>
        <location evidence="1">Cell membrane</location>
        <topology evidence="1">Multi-pass membrane protein</topology>
    </subcellularLocation>
</comment>
<dbReference type="GO" id="GO:0005886">
    <property type="term" value="C:plasma membrane"/>
    <property type="evidence" value="ECO:0007669"/>
    <property type="project" value="UniProtKB-SubCell"/>
</dbReference>
<feature type="transmembrane region" description="Helical" evidence="7">
    <location>
        <begin position="64"/>
        <end position="87"/>
    </location>
</feature>
<feature type="transmembrane region" description="Helical" evidence="7">
    <location>
        <begin position="318"/>
        <end position="338"/>
    </location>
</feature>
<dbReference type="Pfam" id="PF00083">
    <property type="entry name" value="Sugar_tr"/>
    <property type="match status" value="1"/>
</dbReference>
<reference evidence="8 9" key="1">
    <citation type="submission" date="2019-02" db="EMBL/GenBank/DDBJ databases">
        <title>Investigation of anaerobic lignin degradation for improved lignocellulosic biofuels.</title>
        <authorList>
            <person name="Deangelis K."/>
        </authorList>
    </citation>
    <scope>NUCLEOTIDE SEQUENCE [LARGE SCALE GENOMIC DNA]</scope>
    <source>
        <strain evidence="8 9">159R</strain>
    </source>
</reference>
<evidence type="ECO:0000313" key="9">
    <source>
        <dbReference type="Proteomes" id="UP000294555"/>
    </source>
</evidence>
<keyword evidence="3" id="KW-1003">Cell membrane</keyword>
<dbReference type="InterPro" id="IPR005828">
    <property type="entry name" value="MFS_sugar_transport-like"/>
</dbReference>
<evidence type="ECO:0000256" key="2">
    <source>
        <dbReference type="ARBA" id="ARBA00022448"/>
    </source>
</evidence>
<evidence type="ECO:0000256" key="1">
    <source>
        <dbReference type="ARBA" id="ARBA00004651"/>
    </source>
</evidence>
<dbReference type="EMBL" id="SJOI01000001">
    <property type="protein sequence ID" value="TCL06271.1"/>
    <property type="molecule type" value="Genomic_DNA"/>
</dbReference>
<dbReference type="CDD" id="cd17369">
    <property type="entry name" value="MFS_ShiA_like"/>
    <property type="match status" value="1"/>
</dbReference>
<keyword evidence="6 7" id="KW-0472">Membrane</keyword>
<dbReference type="InterPro" id="IPR005829">
    <property type="entry name" value="Sugar_transporter_CS"/>
</dbReference>
<dbReference type="SUPFAM" id="SSF103473">
    <property type="entry name" value="MFS general substrate transporter"/>
    <property type="match status" value="1"/>
</dbReference>
<protein>
    <submittedName>
        <fullName evidence="8">MHS family metabolite:H+ symporter-like MFS transporter</fullName>
    </submittedName>
</protein>
<proteinExistence type="predicted"/>
<feature type="transmembrane region" description="Helical" evidence="7">
    <location>
        <begin position="124"/>
        <end position="144"/>
    </location>
</feature>
<evidence type="ECO:0000313" key="8">
    <source>
        <dbReference type="EMBL" id="TCL06271.1"/>
    </source>
</evidence>
<dbReference type="AlphaFoldDB" id="A0A4R1NK05"/>
<dbReference type="PANTHER" id="PTHR43045:SF1">
    <property type="entry name" value="SHIKIMATE TRANSPORTER"/>
    <property type="match status" value="1"/>
</dbReference>
<keyword evidence="4 7" id="KW-0812">Transmembrane</keyword>
<gene>
    <name evidence="8" type="ORF">EZJ58_4509</name>
</gene>
<dbReference type="Gene3D" id="1.20.1250.20">
    <property type="entry name" value="MFS general substrate transporter like domains"/>
    <property type="match status" value="2"/>
</dbReference>
<sequence length="443" mass="48487">MSNFINTNVSDGIGYIPHVEKRDLHRVIAASAAGSAMEWYDFSIYGTASALIFSDIFFPGLDKFTALLAAFATYALGFVARPIGGIFFGRLGDRRGRKVVLVTTVLLMGISTFLIGLLPTYKQIGIWSTVLLIVLRLLQGFGSGAEQAGASLIVSEFAPANKRGYYAALPFAGIVVGILMAAGVFAAVQKLPDAAFQSWGWRIPFLLSALVVGVGVFIRLHVKESPVFEQMKIKNQASKQPIRDLFKYSRRNLIIACGLRIGENGTSYLYQVFMLSYLTKVLFIDKSVGTEGLIISTAISLFTIPFIGYLSDKFGRRFMYRLTSLIALLWAFPAFMLFNTHEPSLIYLSLTVAVALGTFGMYSVQGAYFPELFDARYRYTGIAISKEFASLISGGIAPFIAAALLTLANGHYWPVACYIAFLAAVSFISTFFASETKGIDLHV</sequence>
<evidence type="ECO:0000256" key="5">
    <source>
        <dbReference type="ARBA" id="ARBA00022989"/>
    </source>
</evidence>
<feature type="transmembrane region" description="Helical" evidence="7">
    <location>
        <begin position="344"/>
        <end position="368"/>
    </location>
</feature>
<keyword evidence="9" id="KW-1185">Reference proteome</keyword>
<dbReference type="RefSeq" id="WP_132925536.1">
    <property type="nucleotide sequence ID" value="NZ_SJOI01000001.1"/>
</dbReference>
<dbReference type="InterPro" id="IPR036259">
    <property type="entry name" value="MFS_trans_sf"/>
</dbReference>
<feature type="transmembrane region" description="Helical" evidence="7">
    <location>
        <begin position="99"/>
        <end position="118"/>
    </location>
</feature>
<feature type="transmembrane region" description="Helical" evidence="7">
    <location>
        <begin position="199"/>
        <end position="222"/>
    </location>
</feature>
<keyword evidence="2" id="KW-0813">Transport</keyword>
<evidence type="ECO:0000256" key="4">
    <source>
        <dbReference type="ARBA" id="ARBA00022692"/>
    </source>
</evidence>
<dbReference type="FunFam" id="1.20.1250.20:FF:000001">
    <property type="entry name" value="Dicarboxylate MFS transporter"/>
    <property type="match status" value="1"/>
</dbReference>
<dbReference type="PROSITE" id="PS00217">
    <property type="entry name" value="SUGAR_TRANSPORT_2"/>
    <property type="match status" value="1"/>
</dbReference>
<dbReference type="PANTHER" id="PTHR43045">
    <property type="entry name" value="SHIKIMATE TRANSPORTER"/>
    <property type="match status" value="1"/>
</dbReference>
<feature type="transmembrane region" description="Helical" evidence="7">
    <location>
        <begin position="413"/>
        <end position="433"/>
    </location>
</feature>
<organism evidence="8 9">
    <name type="scientific">Sodalis ligni</name>
    <dbReference type="NCBI Taxonomy" id="2697027"/>
    <lineage>
        <taxon>Bacteria</taxon>
        <taxon>Pseudomonadati</taxon>
        <taxon>Pseudomonadota</taxon>
        <taxon>Gammaproteobacteria</taxon>
        <taxon>Enterobacterales</taxon>
        <taxon>Bruguierivoracaceae</taxon>
        <taxon>Sodalis</taxon>
    </lineage>
</organism>
<feature type="transmembrane region" description="Helical" evidence="7">
    <location>
        <begin position="388"/>
        <end position="407"/>
    </location>
</feature>
<evidence type="ECO:0000256" key="6">
    <source>
        <dbReference type="ARBA" id="ARBA00023136"/>
    </source>
</evidence>
<keyword evidence="5 7" id="KW-1133">Transmembrane helix</keyword>
<evidence type="ECO:0000256" key="7">
    <source>
        <dbReference type="SAM" id="Phobius"/>
    </source>
</evidence>
<comment type="caution">
    <text evidence="8">The sequence shown here is derived from an EMBL/GenBank/DDBJ whole genome shotgun (WGS) entry which is preliminary data.</text>
</comment>